<dbReference type="Proteomes" id="UP000054549">
    <property type="component" value="Unassembled WGS sequence"/>
</dbReference>
<accession>A0A0C2WHD7</accession>
<proteinExistence type="predicted"/>
<evidence type="ECO:0000313" key="2">
    <source>
        <dbReference type="EMBL" id="KIL56041.1"/>
    </source>
</evidence>
<gene>
    <name evidence="2" type="ORF">M378DRAFT_43351</name>
</gene>
<feature type="non-terminal residue" evidence="2">
    <location>
        <position position="1"/>
    </location>
</feature>
<dbReference type="InterPro" id="IPR054722">
    <property type="entry name" value="PolX-like_BBD"/>
</dbReference>
<dbReference type="AlphaFoldDB" id="A0A0C2WHD7"/>
<name>A0A0C2WHD7_AMAMK</name>
<evidence type="ECO:0000313" key="3">
    <source>
        <dbReference type="Proteomes" id="UP000054549"/>
    </source>
</evidence>
<evidence type="ECO:0000259" key="1">
    <source>
        <dbReference type="Pfam" id="PF22936"/>
    </source>
</evidence>
<sequence>DLYDSGASHHMSPCREDFITFREIQPYKLTAANNQPFMARGIGDMDILVPNGDR</sequence>
<feature type="non-terminal residue" evidence="2">
    <location>
        <position position="54"/>
    </location>
</feature>
<feature type="domain" description="Retrovirus-related Pol polyprotein from transposon TNT 1-94-like beta-barrel" evidence="1">
    <location>
        <begin position="3"/>
        <end position="52"/>
    </location>
</feature>
<dbReference type="HOGENOM" id="CLU_200686_0_0_1"/>
<reference evidence="2 3" key="1">
    <citation type="submission" date="2014-04" db="EMBL/GenBank/DDBJ databases">
        <title>Evolutionary Origins and Diversification of the Mycorrhizal Mutualists.</title>
        <authorList>
            <consortium name="DOE Joint Genome Institute"/>
            <consortium name="Mycorrhizal Genomics Consortium"/>
            <person name="Kohler A."/>
            <person name="Kuo A."/>
            <person name="Nagy L.G."/>
            <person name="Floudas D."/>
            <person name="Copeland A."/>
            <person name="Barry K.W."/>
            <person name="Cichocki N."/>
            <person name="Veneault-Fourrey C."/>
            <person name="LaButti K."/>
            <person name="Lindquist E.A."/>
            <person name="Lipzen A."/>
            <person name="Lundell T."/>
            <person name="Morin E."/>
            <person name="Murat C."/>
            <person name="Riley R."/>
            <person name="Ohm R."/>
            <person name="Sun H."/>
            <person name="Tunlid A."/>
            <person name="Henrissat B."/>
            <person name="Grigoriev I.V."/>
            <person name="Hibbett D.S."/>
            <person name="Martin F."/>
        </authorList>
    </citation>
    <scope>NUCLEOTIDE SEQUENCE [LARGE SCALE GENOMIC DNA]</scope>
    <source>
        <strain evidence="2 3">Koide BX008</strain>
    </source>
</reference>
<dbReference type="OrthoDB" id="3251181at2759"/>
<protein>
    <recommendedName>
        <fullName evidence="1">Retrovirus-related Pol polyprotein from transposon TNT 1-94-like beta-barrel domain-containing protein</fullName>
    </recommendedName>
</protein>
<dbReference type="EMBL" id="KN818452">
    <property type="protein sequence ID" value="KIL56041.1"/>
    <property type="molecule type" value="Genomic_DNA"/>
</dbReference>
<keyword evidence="3" id="KW-1185">Reference proteome</keyword>
<dbReference type="InParanoid" id="A0A0C2WHD7"/>
<dbReference type="Pfam" id="PF22936">
    <property type="entry name" value="Pol_BBD"/>
    <property type="match status" value="1"/>
</dbReference>
<organism evidence="2 3">
    <name type="scientific">Amanita muscaria (strain Koide BX008)</name>
    <dbReference type="NCBI Taxonomy" id="946122"/>
    <lineage>
        <taxon>Eukaryota</taxon>
        <taxon>Fungi</taxon>
        <taxon>Dikarya</taxon>
        <taxon>Basidiomycota</taxon>
        <taxon>Agaricomycotina</taxon>
        <taxon>Agaricomycetes</taxon>
        <taxon>Agaricomycetidae</taxon>
        <taxon>Agaricales</taxon>
        <taxon>Pluteineae</taxon>
        <taxon>Amanitaceae</taxon>
        <taxon>Amanita</taxon>
    </lineage>
</organism>